<keyword evidence="2" id="KW-1185">Reference proteome</keyword>
<gene>
    <name evidence="1" type="ORF">TCEL_00305</name>
</gene>
<dbReference type="Proteomes" id="UP000014923">
    <property type="component" value="Unassembled WGS sequence"/>
</dbReference>
<reference evidence="1" key="1">
    <citation type="submission" date="2013-03" db="EMBL/GenBank/DDBJ databases">
        <title>Draft genome sequence of the hydrogen-ethanol-producing anaerobic alkalithermophilic Caloramator celere.</title>
        <authorList>
            <person name="Ciranna A."/>
            <person name="Larjo A."/>
            <person name="Kivisto A."/>
            <person name="Santala V."/>
            <person name="Roos C."/>
            <person name="Karp M."/>
        </authorList>
    </citation>
    <scope>NUCLEOTIDE SEQUENCE [LARGE SCALE GENOMIC DNA]</scope>
    <source>
        <strain evidence="1">DSM 8682</strain>
    </source>
</reference>
<organism evidence="1 2">
    <name type="scientific">Thermobrachium celere DSM 8682</name>
    <dbReference type="NCBI Taxonomy" id="941824"/>
    <lineage>
        <taxon>Bacteria</taxon>
        <taxon>Bacillati</taxon>
        <taxon>Bacillota</taxon>
        <taxon>Clostridia</taxon>
        <taxon>Eubacteriales</taxon>
        <taxon>Clostridiaceae</taxon>
        <taxon>Thermobrachium</taxon>
    </lineage>
</organism>
<proteinExistence type="predicted"/>
<evidence type="ECO:0000313" key="1">
    <source>
        <dbReference type="EMBL" id="CDF58259.1"/>
    </source>
</evidence>
<protein>
    <submittedName>
        <fullName evidence="1">Uncharacterized protein</fullName>
    </submittedName>
</protein>
<dbReference type="AlphaFoldDB" id="R7RQA4"/>
<dbReference type="HOGENOM" id="CLU_3223205_0_0_9"/>
<name>R7RQA4_9CLOT</name>
<evidence type="ECO:0000313" key="2">
    <source>
        <dbReference type="Proteomes" id="UP000014923"/>
    </source>
</evidence>
<accession>R7RQA4</accession>
<comment type="caution">
    <text evidence="1">The sequence shown here is derived from an EMBL/GenBank/DDBJ whole genome shotgun (WGS) entry which is preliminary data.</text>
</comment>
<sequence>MIILGIIIKNINMNTTRINIIEIIAESLEENPLFSKCFLRGVSI</sequence>
<dbReference type="EMBL" id="CAVN010000095">
    <property type="protein sequence ID" value="CDF58259.1"/>
    <property type="molecule type" value="Genomic_DNA"/>
</dbReference>